<proteinExistence type="predicted"/>
<dbReference type="InterPro" id="IPR000477">
    <property type="entry name" value="RT_dom"/>
</dbReference>
<organism evidence="2 3">
    <name type="scientific">Porites lobata</name>
    <dbReference type="NCBI Taxonomy" id="104759"/>
    <lineage>
        <taxon>Eukaryota</taxon>
        <taxon>Metazoa</taxon>
        <taxon>Cnidaria</taxon>
        <taxon>Anthozoa</taxon>
        <taxon>Hexacorallia</taxon>
        <taxon>Scleractinia</taxon>
        <taxon>Fungiina</taxon>
        <taxon>Poritidae</taxon>
        <taxon>Porites</taxon>
    </lineage>
</organism>
<feature type="domain" description="Reverse transcriptase" evidence="1">
    <location>
        <begin position="1"/>
        <end position="151"/>
    </location>
</feature>
<evidence type="ECO:0000313" key="3">
    <source>
        <dbReference type="Proteomes" id="UP001159405"/>
    </source>
</evidence>
<dbReference type="PANTHER" id="PTHR21301:SF10">
    <property type="entry name" value="REVERSE TRANSCRIPTASE DOMAIN-CONTAINING PROTEIN"/>
    <property type="match status" value="1"/>
</dbReference>
<sequence>MDIKSLYTVIPNKSGLEALAYFLNKRPVLDPPTSTLTRLAELVLTLNAFTLNGDFYQQIGGVAMGSKMGPNYACLFVGYVEDQIASQYHGLVPQLHKSYIDDVIRVDVVAAWTWKTKFASYPTFILLFNLHTQSLTPNSLPSISRYALLMITSALPFTTRTLTPTLIFIISPHIPAIAKKVFLAVNSCDFAVCVLKTQIFWKRAVK</sequence>
<reference evidence="2 3" key="1">
    <citation type="submission" date="2022-05" db="EMBL/GenBank/DDBJ databases">
        <authorList>
            <consortium name="Genoscope - CEA"/>
            <person name="William W."/>
        </authorList>
    </citation>
    <scope>NUCLEOTIDE SEQUENCE [LARGE SCALE GENOMIC DNA]</scope>
</reference>
<protein>
    <recommendedName>
        <fullName evidence="1">Reverse transcriptase domain-containing protein</fullName>
    </recommendedName>
</protein>
<evidence type="ECO:0000259" key="1">
    <source>
        <dbReference type="PROSITE" id="PS50878"/>
    </source>
</evidence>
<comment type="caution">
    <text evidence="2">The sequence shown here is derived from an EMBL/GenBank/DDBJ whole genome shotgun (WGS) entry which is preliminary data.</text>
</comment>
<accession>A0ABN8RUD2</accession>
<evidence type="ECO:0000313" key="2">
    <source>
        <dbReference type="EMBL" id="CAH3181955.1"/>
    </source>
</evidence>
<keyword evidence="3" id="KW-1185">Reference proteome</keyword>
<dbReference type="EMBL" id="CALNXK010000310">
    <property type="protein sequence ID" value="CAH3181955.1"/>
    <property type="molecule type" value="Genomic_DNA"/>
</dbReference>
<dbReference type="PANTHER" id="PTHR21301">
    <property type="entry name" value="REVERSE TRANSCRIPTASE"/>
    <property type="match status" value="1"/>
</dbReference>
<dbReference type="Proteomes" id="UP001159405">
    <property type="component" value="Unassembled WGS sequence"/>
</dbReference>
<dbReference type="PROSITE" id="PS50878">
    <property type="entry name" value="RT_POL"/>
    <property type="match status" value="1"/>
</dbReference>
<gene>
    <name evidence="2" type="ORF">PLOB_00026279</name>
</gene>
<name>A0ABN8RUD2_9CNID</name>